<evidence type="ECO:0000259" key="1">
    <source>
        <dbReference type="Pfam" id="PF07238"/>
    </source>
</evidence>
<keyword evidence="3" id="KW-1185">Reference proteome</keyword>
<name>A0A1H2STT7_THIRO</name>
<sequence>MAISEADADRRSYERVSWEHHARLMQLGSDAGSSAPGVHPVLGRNISEGGLQVWADRMFAVRSRLLVEMETPEIPEGIQAVGSVVWVSPSTAEERWLLGIEFSDVGDTALARIRSLIQPTDGRN</sequence>
<dbReference type="EMBL" id="FNNZ01000003">
    <property type="protein sequence ID" value="SDW34875.1"/>
    <property type="molecule type" value="Genomic_DNA"/>
</dbReference>
<proteinExistence type="predicted"/>
<organism evidence="2 3">
    <name type="scientific">Thiocapsa roseopersicina</name>
    <dbReference type="NCBI Taxonomy" id="1058"/>
    <lineage>
        <taxon>Bacteria</taxon>
        <taxon>Pseudomonadati</taxon>
        <taxon>Pseudomonadota</taxon>
        <taxon>Gammaproteobacteria</taxon>
        <taxon>Chromatiales</taxon>
        <taxon>Chromatiaceae</taxon>
        <taxon>Thiocapsa</taxon>
    </lineage>
</organism>
<dbReference type="GO" id="GO:0035438">
    <property type="term" value="F:cyclic-di-GMP binding"/>
    <property type="evidence" value="ECO:0007669"/>
    <property type="project" value="InterPro"/>
</dbReference>
<reference evidence="3" key="1">
    <citation type="submission" date="2016-10" db="EMBL/GenBank/DDBJ databases">
        <authorList>
            <person name="Varghese N."/>
            <person name="Submissions S."/>
        </authorList>
    </citation>
    <scope>NUCLEOTIDE SEQUENCE [LARGE SCALE GENOMIC DNA]</scope>
    <source>
        <strain evidence="3">DSM 217</strain>
    </source>
</reference>
<evidence type="ECO:0000313" key="2">
    <source>
        <dbReference type="EMBL" id="SDW34875.1"/>
    </source>
</evidence>
<dbReference type="Gene3D" id="2.40.10.220">
    <property type="entry name" value="predicted glycosyltransferase like domains"/>
    <property type="match status" value="1"/>
</dbReference>
<evidence type="ECO:0000313" key="3">
    <source>
        <dbReference type="Proteomes" id="UP000198816"/>
    </source>
</evidence>
<accession>A0A1H2STT7</accession>
<dbReference type="Pfam" id="PF07238">
    <property type="entry name" value="PilZ"/>
    <property type="match status" value="1"/>
</dbReference>
<feature type="domain" description="PilZ" evidence="1">
    <location>
        <begin position="9"/>
        <end position="117"/>
    </location>
</feature>
<dbReference type="OrthoDB" id="5769584at2"/>
<dbReference type="SUPFAM" id="SSF141371">
    <property type="entry name" value="PilZ domain-like"/>
    <property type="match status" value="1"/>
</dbReference>
<gene>
    <name evidence="2" type="ORF">SAMN05421783_103136</name>
</gene>
<dbReference type="AlphaFoldDB" id="A0A1H2STT7"/>
<dbReference type="RefSeq" id="WP_093028687.1">
    <property type="nucleotide sequence ID" value="NZ_FNNZ01000003.1"/>
</dbReference>
<dbReference type="STRING" id="1058.SAMN05421783_103136"/>
<protein>
    <submittedName>
        <fullName evidence="2">PilZ domain-containing protein</fullName>
    </submittedName>
</protein>
<dbReference type="Proteomes" id="UP000198816">
    <property type="component" value="Unassembled WGS sequence"/>
</dbReference>
<dbReference type="InterPro" id="IPR009875">
    <property type="entry name" value="PilZ_domain"/>
</dbReference>